<dbReference type="Gene3D" id="3.40.30.10">
    <property type="entry name" value="Glutaredoxin"/>
    <property type="match status" value="1"/>
</dbReference>
<name>A0A4Y9Z6X9_9AGAM</name>
<evidence type="ECO:0000313" key="3">
    <source>
        <dbReference type="Proteomes" id="UP000298327"/>
    </source>
</evidence>
<accession>A0A4Y9Z6X9</accession>
<gene>
    <name evidence="2" type="ORF">EVG20_g3005</name>
</gene>
<dbReference type="InterPro" id="IPR040079">
    <property type="entry name" value="Glutathione_S-Trfase"/>
</dbReference>
<dbReference type="Proteomes" id="UP000298327">
    <property type="component" value="Unassembled WGS sequence"/>
</dbReference>
<dbReference type="PROSITE" id="PS50404">
    <property type="entry name" value="GST_NTER"/>
    <property type="match status" value="1"/>
</dbReference>
<protein>
    <recommendedName>
        <fullName evidence="1">GST N-terminal domain-containing protein</fullName>
    </recommendedName>
</protein>
<dbReference type="InterPro" id="IPR036249">
    <property type="entry name" value="Thioredoxin-like_sf"/>
</dbReference>
<dbReference type="EMBL" id="SEOQ01000128">
    <property type="protein sequence ID" value="TFY69787.1"/>
    <property type="molecule type" value="Genomic_DNA"/>
</dbReference>
<evidence type="ECO:0000313" key="2">
    <source>
        <dbReference type="EMBL" id="TFY69787.1"/>
    </source>
</evidence>
<organism evidence="2 3">
    <name type="scientific">Dentipellis fragilis</name>
    <dbReference type="NCBI Taxonomy" id="205917"/>
    <lineage>
        <taxon>Eukaryota</taxon>
        <taxon>Fungi</taxon>
        <taxon>Dikarya</taxon>
        <taxon>Basidiomycota</taxon>
        <taxon>Agaricomycotina</taxon>
        <taxon>Agaricomycetes</taxon>
        <taxon>Russulales</taxon>
        <taxon>Hericiaceae</taxon>
        <taxon>Dentipellis</taxon>
    </lineage>
</organism>
<dbReference type="InterPro" id="IPR004045">
    <property type="entry name" value="Glutathione_S-Trfase_N"/>
</dbReference>
<feature type="domain" description="GST N-terminal" evidence="1">
    <location>
        <begin position="4"/>
        <end position="95"/>
    </location>
</feature>
<dbReference type="GO" id="GO:0005737">
    <property type="term" value="C:cytoplasm"/>
    <property type="evidence" value="ECO:0007669"/>
    <property type="project" value="TreeGrafter"/>
</dbReference>
<dbReference type="AlphaFoldDB" id="A0A4Y9Z6X9"/>
<sequence length="239" mass="26311">MATQGLVFYTAKGSPFSQRVEIVFEEAGVHPTTYFIDVRDKPGWFVEKVNPVGKIPAATYGGPTVALDDPSSESVKLAESLVLLEFAAELYPNANMYPKDIVDRARARFFISATSELLTSFYGLIVKGTTSDAILKDLKTLQKLLPPGSGFAVGDFSIADAAVAPFIGRLEVYLRNDLGMFAAGEGPKMYKEIFESAEFARLQQYWKDVVARPSFKATFDEPFLVEYASAYLTKAKAQK</sequence>
<dbReference type="SUPFAM" id="SSF47616">
    <property type="entry name" value="GST C-terminal domain-like"/>
    <property type="match status" value="1"/>
</dbReference>
<dbReference type="OrthoDB" id="202840at2759"/>
<dbReference type="PANTHER" id="PTHR43968">
    <property type="match status" value="1"/>
</dbReference>
<dbReference type="STRING" id="205917.A0A4Y9Z6X9"/>
<evidence type="ECO:0000259" key="1">
    <source>
        <dbReference type="PROSITE" id="PS50404"/>
    </source>
</evidence>
<proteinExistence type="predicted"/>
<dbReference type="Gene3D" id="1.20.1050.10">
    <property type="match status" value="1"/>
</dbReference>
<dbReference type="SUPFAM" id="SSF52833">
    <property type="entry name" value="Thioredoxin-like"/>
    <property type="match status" value="1"/>
</dbReference>
<dbReference type="CDD" id="cd00570">
    <property type="entry name" value="GST_N_family"/>
    <property type="match status" value="1"/>
</dbReference>
<dbReference type="PANTHER" id="PTHR43968:SF6">
    <property type="entry name" value="GLUTATHIONE S-TRANSFERASE OMEGA"/>
    <property type="match status" value="1"/>
</dbReference>
<dbReference type="SFLD" id="SFLDS00019">
    <property type="entry name" value="Glutathione_Transferase_(cytos"/>
    <property type="match status" value="1"/>
</dbReference>
<dbReference type="InterPro" id="IPR050983">
    <property type="entry name" value="GST_Omega/HSP26"/>
</dbReference>
<reference evidence="2 3" key="1">
    <citation type="submission" date="2019-02" db="EMBL/GenBank/DDBJ databases">
        <title>Genome sequencing of the rare red list fungi Dentipellis fragilis.</title>
        <authorList>
            <person name="Buettner E."/>
            <person name="Kellner H."/>
        </authorList>
    </citation>
    <scope>NUCLEOTIDE SEQUENCE [LARGE SCALE GENOMIC DNA]</scope>
    <source>
        <strain evidence="2 3">DSM 105465</strain>
    </source>
</reference>
<keyword evidence="3" id="KW-1185">Reference proteome</keyword>
<dbReference type="SFLD" id="SFLDG00358">
    <property type="entry name" value="Main_(cytGST)"/>
    <property type="match status" value="1"/>
</dbReference>
<dbReference type="InterPro" id="IPR036282">
    <property type="entry name" value="Glutathione-S-Trfase_C_sf"/>
</dbReference>
<comment type="caution">
    <text evidence="2">The sequence shown here is derived from an EMBL/GenBank/DDBJ whole genome shotgun (WGS) entry which is preliminary data.</text>
</comment>
<dbReference type="Pfam" id="PF13409">
    <property type="entry name" value="GST_N_2"/>
    <property type="match status" value="1"/>
</dbReference>
<dbReference type="CDD" id="cd00299">
    <property type="entry name" value="GST_C_family"/>
    <property type="match status" value="1"/>
</dbReference>